<dbReference type="RefSeq" id="WP_090219853.1">
    <property type="nucleotide sequence ID" value="NZ_CANMPF010000008.1"/>
</dbReference>
<evidence type="ECO:0000313" key="3">
    <source>
        <dbReference type="Proteomes" id="UP000198767"/>
    </source>
</evidence>
<dbReference type="Proteomes" id="UP000198767">
    <property type="component" value="Unassembled WGS sequence"/>
</dbReference>
<accession>A0A1G5R4D4</accession>
<keyword evidence="3" id="KW-1185">Reference proteome</keyword>
<dbReference type="STRING" id="1156985.SAMN04488118_10853"/>
<reference evidence="2 3" key="1">
    <citation type="submission" date="2016-10" db="EMBL/GenBank/DDBJ databases">
        <authorList>
            <person name="de Groot N.N."/>
        </authorList>
    </citation>
    <scope>NUCLEOTIDE SEQUENCE [LARGE SCALE GENOMIC DNA]</scope>
    <source>
        <strain evidence="2 3">U95</strain>
    </source>
</reference>
<feature type="transmembrane region" description="Helical" evidence="1">
    <location>
        <begin position="12"/>
        <end position="34"/>
    </location>
</feature>
<gene>
    <name evidence="2" type="ORF">SAMN04488118_10853</name>
</gene>
<evidence type="ECO:0000256" key="1">
    <source>
        <dbReference type="SAM" id="Phobius"/>
    </source>
</evidence>
<proteinExistence type="predicted"/>
<dbReference type="AlphaFoldDB" id="A0A1G5R4D4"/>
<dbReference type="EMBL" id="FMWG01000008">
    <property type="protein sequence ID" value="SCZ68660.1"/>
    <property type="molecule type" value="Genomic_DNA"/>
</dbReference>
<keyword evidence="1" id="KW-0472">Membrane</keyword>
<keyword evidence="1" id="KW-0812">Transmembrane</keyword>
<keyword evidence="1" id="KW-1133">Transmembrane helix</keyword>
<evidence type="ECO:0008006" key="4">
    <source>
        <dbReference type="Google" id="ProtNLM"/>
    </source>
</evidence>
<dbReference type="OrthoDB" id="5525128at2"/>
<name>A0A1G5R4D4_9RHOB</name>
<evidence type="ECO:0000313" key="2">
    <source>
        <dbReference type="EMBL" id="SCZ68660.1"/>
    </source>
</evidence>
<protein>
    <recommendedName>
        <fullName evidence="4">Flp pilus assembly protein, pilin Flp</fullName>
    </recommendedName>
</protein>
<organism evidence="2 3">
    <name type="scientific">Epibacterium ulvae</name>
    <dbReference type="NCBI Taxonomy" id="1156985"/>
    <lineage>
        <taxon>Bacteria</taxon>
        <taxon>Pseudomonadati</taxon>
        <taxon>Pseudomonadota</taxon>
        <taxon>Alphaproteobacteria</taxon>
        <taxon>Rhodobacterales</taxon>
        <taxon>Roseobacteraceae</taxon>
        <taxon>Epibacterium</taxon>
    </lineage>
</organism>
<sequence>MRSMKRFLKSDDGAVTVDWVVLTAAIIGLAIFGFGAFRDVAFAIANALSSQMSSVVVSVF</sequence>